<dbReference type="Pfam" id="PF00226">
    <property type="entry name" value="DnaJ"/>
    <property type="match status" value="1"/>
</dbReference>
<name>A0A448ZI31_9STRA</name>
<keyword evidence="4" id="KW-1185">Reference proteome</keyword>
<dbReference type="GO" id="GO:0044183">
    <property type="term" value="F:protein folding chaperone"/>
    <property type="evidence" value="ECO:0007669"/>
    <property type="project" value="TreeGrafter"/>
</dbReference>
<dbReference type="SMART" id="SM00271">
    <property type="entry name" value="DnaJ"/>
    <property type="match status" value="1"/>
</dbReference>
<evidence type="ECO:0000313" key="2">
    <source>
        <dbReference type="EMBL" id="VEU34220.1"/>
    </source>
</evidence>
<dbReference type="EMBL" id="CAACVS010000022">
    <property type="protein sequence ID" value="VEU34220.1"/>
    <property type="molecule type" value="Genomic_DNA"/>
</dbReference>
<dbReference type="Gene3D" id="1.10.287.110">
    <property type="entry name" value="DnaJ domain"/>
    <property type="match status" value="1"/>
</dbReference>
<dbReference type="EMBL" id="CAACVS010000376">
    <property type="protein sequence ID" value="VEU41675.1"/>
    <property type="molecule type" value="Genomic_DNA"/>
</dbReference>
<reference evidence="3 4" key="1">
    <citation type="submission" date="2019-01" db="EMBL/GenBank/DDBJ databases">
        <authorList>
            <person name="Ferrante I. M."/>
        </authorList>
    </citation>
    <scope>NUCLEOTIDE SEQUENCE [LARGE SCALE GENOMIC DNA]</scope>
    <source>
        <strain evidence="3 4">B856</strain>
    </source>
</reference>
<dbReference type="InterPro" id="IPR036869">
    <property type="entry name" value="J_dom_sf"/>
</dbReference>
<dbReference type="SUPFAM" id="SSF46565">
    <property type="entry name" value="Chaperone J-domain"/>
    <property type="match status" value="1"/>
</dbReference>
<dbReference type="CDD" id="cd06257">
    <property type="entry name" value="DnaJ"/>
    <property type="match status" value="1"/>
</dbReference>
<sequence length="353" mass="37599">MAPNLNSDDYYQILGVPRSAADAAIKKAYKKLAVKWHPDKNPGDEQATKNFQKISEAYATLSDEKKRKIYDTYGKEAADQSENMPDGHPMGGMGGFGGMPGGFSFGGGGRGGHGMSSDEAQFLFSQFFGGSDPFGGMGGMGGRGGPGGMHINFGGHPGMGGSFGGMGGMPGMGGSGFGSSSSRREPKRYDAIPVGTNVSLKGLVSKPEKNGDRGEIMQFDPATGRYYVQIEDTGETIAVKPSNLLQHVHVKIHGLGSRVELNGQKATILAWDEGKERYNVYIANNPTTKCISLRPTNIVLENGTVGRITGIQSKPELNGKWGTIKSFNASTGRYDVQLSESKFLALKLDNIRL</sequence>
<evidence type="ECO:0000313" key="4">
    <source>
        <dbReference type="Proteomes" id="UP000291116"/>
    </source>
</evidence>
<dbReference type="InterPro" id="IPR001623">
    <property type="entry name" value="DnaJ_domain"/>
</dbReference>
<dbReference type="GO" id="GO:0005737">
    <property type="term" value="C:cytoplasm"/>
    <property type="evidence" value="ECO:0007669"/>
    <property type="project" value="TreeGrafter"/>
</dbReference>
<dbReference type="PANTHER" id="PTHR43948">
    <property type="entry name" value="DNAJ HOMOLOG SUBFAMILY B"/>
    <property type="match status" value="1"/>
</dbReference>
<dbReference type="GO" id="GO:0051082">
    <property type="term" value="F:unfolded protein binding"/>
    <property type="evidence" value="ECO:0007669"/>
    <property type="project" value="TreeGrafter"/>
</dbReference>
<dbReference type="PANTHER" id="PTHR43948:SF10">
    <property type="entry name" value="MRJ, ISOFORM E"/>
    <property type="match status" value="1"/>
</dbReference>
<dbReference type="InterPro" id="IPR018253">
    <property type="entry name" value="DnaJ_domain_CS"/>
</dbReference>
<dbReference type="OrthoDB" id="10250354at2759"/>
<accession>A0A448ZI31</accession>
<evidence type="ECO:0000313" key="3">
    <source>
        <dbReference type="EMBL" id="VEU41675.1"/>
    </source>
</evidence>
<dbReference type="Proteomes" id="UP000291116">
    <property type="component" value="Unassembled WGS sequence"/>
</dbReference>
<dbReference type="GO" id="GO:0051087">
    <property type="term" value="F:protein-folding chaperone binding"/>
    <property type="evidence" value="ECO:0007669"/>
    <property type="project" value="TreeGrafter"/>
</dbReference>
<dbReference type="PROSITE" id="PS00636">
    <property type="entry name" value="DNAJ_1"/>
    <property type="match status" value="1"/>
</dbReference>
<evidence type="ECO:0000259" key="1">
    <source>
        <dbReference type="PROSITE" id="PS50076"/>
    </source>
</evidence>
<organism evidence="3 4">
    <name type="scientific">Pseudo-nitzschia multistriata</name>
    <dbReference type="NCBI Taxonomy" id="183589"/>
    <lineage>
        <taxon>Eukaryota</taxon>
        <taxon>Sar</taxon>
        <taxon>Stramenopiles</taxon>
        <taxon>Ochrophyta</taxon>
        <taxon>Bacillariophyta</taxon>
        <taxon>Bacillariophyceae</taxon>
        <taxon>Bacillariophycidae</taxon>
        <taxon>Bacillariales</taxon>
        <taxon>Bacillariaceae</taxon>
        <taxon>Pseudo-nitzschia</taxon>
    </lineage>
</organism>
<dbReference type="PROSITE" id="PS50076">
    <property type="entry name" value="DNAJ_2"/>
    <property type="match status" value="1"/>
</dbReference>
<dbReference type="AlphaFoldDB" id="A0A448ZI31"/>
<dbReference type="GO" id="GO:0005634">
    <property type="term" value="C:nucleus"/>
    <property type="evidence" value="ECO:0007669"/>
    <property type="project" value="TreeGrafter"/>
</dbReference>
<gene>
    <name evidence="2" type="ORF">PSNMU_V1.4_AUG-EV-PASAV3_0009200</name>
    <name evidence="3" type="ORF">PSNMU_V1.4_AUG-EV-PASAV3_0086080</name>
</gene>
<feature type="domain" description="J" evidence="1">
    <location>
        <begin position="9"/>
        <end position="74"/>
    </location>
</feature>
<proteinExistence type="predicted"/>
<dbReference type="PRINTS" id="PR00625">
    <property type="entry name" value="JDOMAIN"/>
</dbReference>
<protein>
    <recommendedName>
        <fullName evidence="1">J domain-containing protein</fullName>
    </recommendedName>
</protein>